<dbReference type="InterPro" id="IPR015422">
    <property type="entry name" value="PyrdxlP-dep_Trfase_small"/>
</dbReference>
<dbReference type="FunFam" id="3.40.640.10:FF:000014">
    <property type="entry name" value="Adenosylmethionine-8-amino-7-oxononanoate aminotransferase, probable"/>
    <property type="match status" value="1"/>
</dbReference>
<dbReference type="GO" id="GO:0030170">
    <property type="term" value="F:pyridoxal phosphate binding"/>
    <property type="evidence" value="ECO:0007669"/>
    <property type="project" value="InterPro"/>
</dbReference>
<dbReference type="Pfam" id="PF00202">
    <property type="entry name" value="Aminotran_3"/>
    <property type="match status" value="1"/>
</dbReference>
<dbReference type="NCBIfam" id="NF005102">
    <property type="entry name" value="PRK06541.1"/>
    <property type="match status" value="1"/>
</dbReference>
<sequence>MTTVTNSSPTTAHLEAAARRHLWGHFSRHGQNITPPIITRGEGARIWDTAGKSYLDGLSGLFVVQAGHGRTELAEAAAKQAEQLAFFPLWSYATPPAIELAERLAGYAPGDLNRVFFTTGGGEAVESAWKLAKQYFKKVGKPGKHKVISRSIAYHGTPQGALAITGIPALKAPFEPLTPGAFRVPNTNIYRAPEPLGSDPKAFGIWAADRIAEAIEFEGPDTVAAVFLEPVQNAGGCFPPPPGYFERVRQICDEYDVLLVSDEVICAFGRIGSMFACDDFGYVPDIITCAKGLTSGYSPIGAMIASDRLFEPFSDGTSMFAHGYTFGGHPVSAAVALANLDIFEREGLNAHVAEQAPAFRATLDKLTDLPMVGDVRGEGFFYGIELVKDKTTKESFTDDEAERILHGFLSTALFDAGLYCRADDRGDPVIQLAPPLICGQAEFDEIEHILRSVLTEAWTLL</sequence>
<dbReference type="SUPFAM" id="SSF53383">
    <property type="entry name" value="PLP-dependent transferases"/>
    <property type="match status" value="1"/>
</dbReference>
<dbReference type="RefSeq" id="WP_105414185.1">
    <property type="nucleotide sequence ID" value="NZ_PUIO01000009.1"/>
</dbReference>
<dbReference type="PANTHER" id="PTHR43094">
    <property type="entry name" value="AMINOTRANSFERASE"/>
    <property type="match status" value="1"/>
</dbReference>
<dbReference type="GO" id="GO:0008483">
    <property type="term" value="F:transaminase activity"/>
    <property type="evidence" value="ECO:0007669"/>
    <property type="project" value="UniProtKB-KW"/>
</dbReference>
<evidence type="ECO:0000256" key="5">
    <source>
        <dbReference type="RuleBase" id="RU003560"/>
    </source>
</evidence>
<accession>A0A2S8JDU7</accession>
<evidence type="ECO:0000256" key="1">
    <source>
        <dbReference type="ARBA" id="ARBA00008954"/>
    </source>
</evidence>
<keyword evidence="2 6" id="KW-0032">Aminotransferase</keyword>
<dbReference type="EMBL" id="PUIO01000009">
    <property type="protein sequence ID" value="PQP25171.1"/>
    <property type="molecule type" value="Genomic_DNA"/>
</dbReference>
<name>A0A2S8JDU7_RHOOP</name>
<dbReference type="InterPro" id="IPR015421">
    <property type="entry name" value="PyrdxlP-dep_Trfase_major"/>
</dbReference>
<organism evidence="6 7">
    <name type="scientific">Rhodococcus opacus</name>
    <name type="common">Nocardia opaca</name>
    <dbReference type="NCBI Taxonomy" id="37919"/>
    <lineage>
        <taxon>Bacteria</taxon>
        <taxon>Bacillati</taxon>
        <taxon>Actinomycetota</taxon>
        <taxon>Actinomycetes</taxon>
        <taxon>Mycobacteriales</taxon>
        <taxon>Nocardiaceae</taxon>
        <taxon>Rhodococcus</taxon>
    </lineage>
</organism>
<evidence type="ECO:0000256" key="4">
    <source>
        <dbReference type="ARBA" id="ARBA00022898"/>
    </source>
</evidence>
<protein>
    <submittedName>
        <fullName evidence="6">Aspartate aminotransferase family protein</fullName>
    </submittedName>
</protein>
<dbReference type="Proteomes" id="UP000239290">
    <property type="component" value="Unassembled WGS sequence"/>
</dbReference>
<dbReference type="AlphaFoldDB" id="A0A2S8JDU7"/>
<gene>
    <name evidence="6" type="ORF">C5613_10030</name>
</gene>
<comment type="similarity">
    <text evidence="1 5">Belongs to the class-III pyridoxal-phosphate-dependent aminotransferase family.</text>
</comment>
<comment type="caution">
    <text evidence="6">The sequence shown here is derived from an EMBL/GenBank/DDBJ whole genome shotgun (WGS) entry which is preliminary data.</text>
</comment>
<keyword evidence="3 6" id="KW-0808">Transferase</keyword>
<dbReference type="InterPro" id="IPR015424">
    <property type="entry name" value="PyrdxlP-dep_Trfase"/>
</dbReference>
<dbReference type="CDD" id="cd00610">
    <property type="entry name" value="OAT_like"/>
    <property type="match status" value="1"/>
</dbReference>
<dbReference type="InterPro" id="IPR049704">
    <property type="entry name" value="Aminotrans_3_PPA_site"/>
</dbReference>
<evidence type="ECO:0000256" key="3">
    <source>
        <dbReference type="ARBA" id="ARBA00022679"/>
    </source>
</evidence>
<dbReference type="PANTHER" id="PTHR43094:SF1">
    <property type="entry name" value="AMINOTRANSFERASE CLASS-III"/>
    <property type="match status" value="1"/>
</dbReference>
<reference evidence="7" key="1">
    <citation type="submission" date="2018-02" db="EMBL/GenBank/DDBJ databases">
        <title>Draft genome sequencing of Rhodococcus opacus KU647198.</title>
        <authorList>
            <person name="Zheng B.-X."/>
        </authorList>
    </citation>
    <scope>NUCLEOTIDE SEQUENCE [LARGE SCALE GENOMIC DNA]</scope>
    <source>
        <strain evidence="7">04-OD7</strain>
    </source>
</reference>
<keyword evidence="4 5" id="KW-0663">Pyridoxal phosphate</keyword>
<dbReference type="InterPro" id="IPR005814">
    <property type="entry name" value="Aminotrans_3"/>
</dbReference>
<evidence type="ECO:0000313" key="6">
    <source>
        <dbReference type="EMBL" id="PQP25171.1"/>
    </source>
</evidence>
<dbReference type="PROSITE" id="PS00600">
    <property type="entry name" value="AA_TRANSFER_CLASS_3"/>
    <property type="match status" value="1"/>
</dbReference>
<evidence type="ECO:0000313" key="7">
    <source>
        <dbReference type="Proteomes" id="UP000239290"/>
    </source>
</evidence>
<evidence type="ECO:0000256" key="2">
    <source>
        <dbReference type="ARBA" id="ARBA00022576"/>
    </source>
</evidence>
<dbReference type="Gene3D" id="3.40.640.10">
    <property type="entry name" value="Type I PLP-dependent aspartate aminotransferase-like (Major domain)"/>
    <property type="match status" value="1"/>
</dbReference>
<proteinExistence type="inferred from homology"/>
<dbReference type="Gene3D" id="3.90.1150.10">
    <property type="entry name" value="Aspartate Aminotransferase, domain 1"/>
    <property type="match status" value="1"/>
</dbReference>